<dbReference type="Proteomes" id="UP000078224">
    <property type="component" value="Unassembled WGS sequence"/>
</dbReference>
<gene>
    <name evidence="2" type="ORF">M998_0476</name>
</gene>
<reference evidence="2 3" key="1">
    <citation type="submission" date="2016-04" db="EMBL/GenBank/DDBJ databases">
        <title>ATOL: Assembling a taxonomically balanced genome-scale reconstruction of the evolutionary history of the Enterobacteriaceae.</title>
        <authorList>
            <person name="Plunkett G.III."/>
            <person name="Neeno-Eckwall E.C."/>
            <person name="Glasner J.D."/>
            <person name="Perna N.T."/>
        </authorList>
    </citation>
    <scope>NUCLEOTIDE SEQUENCE [LARGE SCALE GENOMIC DNA]</scope>
    <source>
        <strain evidence="2 3">ATCC 35613</strain>
    </source>
</reference>
<comment type="caution">
    <text evidence="2">The sequence shown here is derived from an EMBL/GenBank/DDBJ whole genome shotgun (WGS) entry which is preliminary data.</text>
</comment>
<sequence length="46" mass="4996">MLAINPIDILSYTLASTIKMVITPIESIFQSGVIGDIIFIALISMK</sequence>
<feature type="transmembrane region" description="Helical" evidence="1">
    <location>
        <begin position="20"/>
        <end position="43"/>
    </location>
</feature>
<dbReference type="PATRIC" id="fig|1354272.4.peg.492"/>
<protein>
    <submittedName>
        <fullName evidence="2">Uncharacterized protein</fullName>
    </submittedName>
</protein>
<organism evidence="2 3">
    <name type="scientific">Providencia heimbachae ATCC 35613</name>
    <dbReference type="NCBI Taxonomy" id="1354272"/>
    <lineage>
        <taxon>Bacteria</taxon>
        <taxon>Pseudomonadati</taxon>
        <taxon>Pseudomonadota</taxon>
        <taxon>Gammaproteobacteria</taxon>
        <taxon>Enterobacterales</taxon>
        <taxon>Morganellaceae</taxon>
        <taxon>Providencia</taxon>
    </lineage>
</organism>
<dbReference type="AlphaFoldDB" id="A0A1B7K2X5"/>
<dbReference type="EMBL" id="LXEW01000010">
    <property type="protein sequence ID" value="OAT54485.1"/>
    <property type="molecule type" value="Genomic_DNA"/>
</dbReference>
<accession>A0A1B7K2X5</accession>
<keyword evidence="1" id="KW-1133">Transmembrane helix</keyword>
<keyword evidence="3" id="KW-1185">Reference proteome</keyword>
<keyword evidence="1" id="KW-0472">Membrane</keyword>
<proteinExistence type="predicted"/>
<evidence type="ECO:0000313" key="2">
    <source>
        <dbReference type="EMBL" id="OAT54485.1"/>
    </source>
</evidence>
<evidence type="ECO:0000313" key="3">
    <source>
        <dbReference type="Proteomes" id="UP000078224"/>
    </source>
</evidence>
<dbReference type="RefSeq" id="WP_156474108.1">
    <property type="nucleotide sequence ID" value="NZ_LXEW01000010.1"/>
</dbReference>
<evidence type="ECO:0000256" key="1">
    <source>
        <dbReference type="SAM" id="Phobius"/>
    </source>
</evidence>
<keyword evidence="1" id="KW-0812">Transmembrane</keyword>
<name>A0A1B7K2X5_9GAMM</name>